<comment type="caution">
    <text evidence="8">The sequence shown here is derived from an EMBL/GenBank/DDBJ whole genome shotgun (WGS) entry which is preliminary data.</text>
</comment>
<evidence type="ECO:0000256" key="1">
    <source>
        <dbReference type="ARBA" id="ARBA00004141"/>
    </source>
</evidence>
<evidence type="ECO:0000256" key="5">
    <source>
        <dbReference type="ARBA" id="ARBA00023136"/>
    </source>
</evidence>
<dbReference type="InterPro" id="IPR043216">
    <property type="entry name" value="PAP-like"/>
</dbReference>
<evidence type="ECO:0000313" key="9">
    <source>
        <dbReference type="Proteomes" id="UP001385951"/>
    </source>
</evidence>
<proteinExistence type="inferred from homology"/>
<organism evidence="8 9">
    <name type="scientific">Cerrena zonata</name>
    <dbReference type="NCBI Taxonomy" id="2478898"/>
    <lineage>
        <taxon>Eukaryota</taxon>
        <taxon>Fungi</taxon>
        <taxon>Dikarya</taxon>
        <taxon>Basidiomycota</taxon>
        <taxon>Agaricomycotina</taxon>
        <taxon>Agaricomycetes</taxon>
        <taxon>Polyporales</taxon>
        <taxon>Cerrenaceae</taxon>
        <taxon>Cerrena</taxon>
    </lineage>
</organism>
<feature type="transmembrane region" description="Helical" evidence="6">
    <location>
        <begin position="106"/>
        <end position="122"/>
    </location>
</feature>
<dbReference type="SMART" id="SM00014">
    <property type="entry name" value="acidPPc"/>
    <property type="match status" value="1"/>
</dbReference>
<keyword evidence="9" id="KW-1185">Reference proteome</keyword>
<evidence type="ECO:0000313" key="8">
    <source>
        <dbReference type="EMBL" id="KAK7685657.1"/>
    </source>
</evidence>
<comment type="subcellular location">
    <subcellularLocation>
        <location evidence="1">Membrane</location>
        <topology evidence="1">Multi-pass membrane protein</topology>
    </subcellularLocation>
</comment>
<accession>A0AAW0FZX4</accession>
<gene>
    <name evidence="8" type="ORF">QCA50_011001</name>
</gene>
<dbReference type="Gene3D" id="1.20.144.10">
    <property type="entry name" value="Phosphatidic acid phosphatase type 2/haloperoxidase"/>
    <property type="match status" value="1"/>
</dbReference>
<keyword evidence="3 6" id="KW-0812">Transmembrane</keyword>
<keyword evidence="4 6" id="KW-1133">Transmembrane helix</keyword>
<dbReference type="GO" id="GO:0016020">
    <property type="term" value="C:membrane"/>
    <property type="evidence" value="ECO:0007669"/>
    <property type="project" value="UniProtKB-SubCell"/>
</dbReference>
<feature type="transmembrane region" description="Helical" evidence="6">
    <location>
        <begin position="27"/>
        <end position="45"/>
    </location>
</feature>
<dbReference type="InterPro" id="IPR036938">
    <property type="entry name" value="PAP2/HPO_sf"/>
</dbReference>
<dbReference type="PANTHER" id="PTHR10165:SF35">
    <property type="entry name" value="RE23632P"/>
    <property type="match status" value="1"/>
</dbReference>
<keyword evidence="5 6" id="KW-0472">Membrane</keyword>
<dbReference type="SUPFAM" id="SSF48317">
    <property type="entry name" value="Acid phosphatase/Vanadium-dependent haloperoxidase"/>
    <property type="match status" value="1"/>
</dbReference>
<comment type="similarity">
    <text evidence="2">Belongs to the PA-phosphatase related phosphoesterase family.</text>
</comment>
<feature type="transmembrane region" description="Helical" evidence="6">
    <location>
        <begin position="75"/>
        <end position="94"/>
    </location>
</feature>
<dbReference type="GO" id="GO:0046839">
    <property type="term" value="P:phospholipid dephosphorylation"/>
    <property type="evidence" value="ECO:0007669"/>
    <property type="project" value="TreeGrafter"/>
</dbReference>
<evidence type="ECO:0000256" key="2">
    <source>
        <dbReference type="ARBA" id="ARBA00008816"/>
    </source>
</evidence>
<dbReference type="CDD" id="cd03390">
    <property type="entry name" value="PAP2_containing_1_like"/>
    <property type="match status" value="1"/>
</dbReference>
<name>A0AAW0FZX4_9APHY</name>
<evidence type="ECO:0000259" key="7">
    <source>
        <dbReference type="SMART" id="SM00014"/>
    </source>
</evidence>
<dbReference type="Pfam" id="PF01569">
    <property type="entry name" value="PAP2"/>
    <property type="match status" value="1"/>
</dbReference>
<dbReference type="GO" id="GO:0006644">
    <property type="term" value="P:phospholipid metabolic process"/>
    <property type="evidence" value="ECO:0007669"/>
    <property type="project" value="InterPro"/>
</dbReference>
<feature type="transmembrane region" description="Helical" evidence="6">
    <location>
        <begin position="167"/>
        <end position="189"/>
    </location>
</feature>
<dbReference type="PANTHER" id="PTHR10165">
    <property type="entry name" value="LIPID PHOSPHATE PHOSPHATASE"/>
    <property type="match status" value="1"/>
</dbReference>
<dbReference type="InterPro" id="IPR000326">
    <property type="entry name" value="PAP2/HPO"/>
</dbReference>
<evidence type="ECO:0000256" key="3">
    <source>
        <dbReference type="ARBA" id="ARBA00022692"/>
    </source>
</evidence>
<evidence type="ECO:0000256" key="6">
    <source>
        <dbReference type="SAM" id="Phobius"/>
    </source>
</evidence>
<evidence type="ECO:0000256" key="4">
    <source>
        <dbReference type="ARBA" id="ARBA00022989"/>
    </source>
</evidence>
<reference evidence="8 9" key="1">
    <citation type="submission" date="2022-09" db="EMBL/GenBank/DDBJ databases">
        <authorList>
            <person name="Palmer J.M."/>
        </authorList>
    </citation>
    <scope>NUCLEOTIDE SEQUENCE [LARGE SCALE GENOMIC DNA]</scope>
    <source>
        <strain evidence="8 9">DSM 7382</strain>
    </source>
</reference>
<dbReference type="Proteomes" id="UP001385951">
    <property type="component" value="Unassembled WGS sequence"/>
</dbReference>
<feature type="transmembrane region" description="Helical" evidence="6">
    <location>
        <begin position="232"/>
        <end position="251"/>
    </location>
</feature>
<protein>
    <recommendedName>
        <fullName evidence="7">Phosphatidic acid phosphatase type 2/haloperoxidase domain-containing protein</fullName>
    </recommendedName>
</protein>
<sequence>MSAMLTFFRDRISHTFGPHSFDWFSRAYLVDWLVSSLAWFIAWIIKELPPFEREFSLDDPLINHGHRKNQISGSLTWMIALIVPLVFVFSFGLFKLSAIEVHHGALGLYTAGAFTALITEVLKNRVGRLRPDFLARCKWKEELQACSGSLDKVLDGRRSFPSGHSSTAFSGMTFLSLWLAGVTCAWCFSEAMPSRSLLSSRIARTCLTLFPMAFATWVAVSRVEDYRHHKEDVIVGSLIGIGTATVAYLVYFPNPFLSSKTPNANSTDTNRPRHVYRDEHEISRNSYDYELAGVGHATESV</sequence>
<feature type="domain" description="Phosphatidic acid phosphatase type 2/haloperoxidase" evidence="7">
    <location>
        <begin position="106"/>
        <end position="248"/>
    </location>
</feature>
<dbReference type="AlphaFoldDB" id="A0AAW0FZX4"/>
<feature type="transmembrane region" description="Helical" evidence="6">
    <location>
        <begin position="201"/>
        <end position="220"/>
    </location>
</feature>
<dbReference type="GO" id="GO:0008195">
    <property type="term" value="F:phosphatidate phosphatase activity"/>
    <property type="evidence" value="ECO:0007669"/>
    <property type="project" value="TreeGrafter"/>
</dbReference>
<dbReference type="EMBL" id="JASBNA010000019">
    <property type="protein sequence ID" value="KAK7685657.1"/>
    <property type="molecule type" value="Genomic_DNA"/>
</dbReference>